<dbReference type="GO" id="GO:0071555">
    <property type="term" value="P:cell wall organization"/>
    <property type="evidence" value="ECO:0007669"/>
    <property type="project" value="UniProtKB-KW"/>
</dbReference>
<dbReference type="AlphaFoldDB" id="A0A520MZT0"/>
<dbReference type="GO" id="GO:0008932">
    <property type="term" value="F:lytic endotransglycosylase activity"/>
    <property type="evidence" value="ECO:0007669"/>
    <property type="project" value="UniProtKB-UniRule"/>
</dbReference>
<organism evidence="8 9">
    <name type="scientific">SAR86 cluster bacterium</name>
    <dbReference type="NCBI Taxonomy" id="2030880"/>
    <lineage>
        <taxon>Bacteria</taxon>
        <taxon>Pseudomonadati</taxon>
        <taxon>Pseudomonadota</taxon>
        <taxon>Gammaproteobacteria</taxon>
        <taxon>SAR86 cluster</taxon>
    </lineage>
</organism>
<gene>
    <name evidence="7 8" type="primary">mltG</name>
    <name evidence="8" type="ORF">EVA95_01485</name>
</gene>
<keyword evidence="6 7" id="KW-0961">Cell wall biogenesis/degradation</keyword>
<dbReference type="EMBL" id="SHBH01000007">
    <property type="protein sequence ID" value="RZO26742.1"/>
    <property type="molecule type" value="Genomic_DNA"/>
</dbReference>
<comment type="similarity">
    <text evidence="7">Belongs to the transglycosylase MltG family.</text>
</comment>
<keyword evidence="2 7" id="KW-0812">Transmembrane</keyword>
<keyword evidence="7" id="KW-0997">Cell inner membrane</keyword>
<dbReference type="GO" id="GO:0009252">
    <property type="term" value="P:peptidoglycan biosynthetic process"/>
    <property type="evidence" value="ECO:0007669"/>
    <property type="project" value="UniProtKB-UniRule"/>
</dbReference>
<dbReference type="NCBIfam" id="TIGR00247">
    <property type="entry name" value="endolytic transglycosylase MltG"/>
    <property type="match status" value="1"/>
</dbReference>
<evidence type="ECO:0000256" key="5">
    <source>
        <dbReference type="ARBA" id="ARBA00023239"/>
    </source>
</evidence>
<dbReference type="GO" id="GO:0005886">
    <property type="term" value="C:plasma membrane"/>
    <property type="evidence" value="ECO:0007669"/>
    <property type="project" value="UniProtKB-UniRule"/>
</dbReference>
<reference evidence="8 9" key="1">
    <citation type="submission" date="2019-02" db="EMBL/GenBank/DDBJ databases">
        <title>Prokaryotic population dynamics and viral predation in marine succession experiment using metagenomics: the confinement effect.</title>
        <authorList>
            <person name="Haro-Moreno J.M."/>
            <person name="Rodriguez-Valera F."/>
            <person name="Lopez-Perez M."/>
        </authorList>
    </citation>
    <scope>NUCLEOTIDE SEQUENCE [LARGE SCALE GENOMIC DNA]</scope>
    <source>
        <strain evidence="8">MED-G162</strain>
    </source>
</reference>
<evidence type="ECO:0000313" key="8">
    <source>
        <dbReference type="EMBL" id="RZO26742.1"/>
    </source>
</evidence>
<dbReference type="Pfam" id="PF02618">
    <property type="entry name" value="YceG"/>
    <property type="match status" value="1"/>
</dbReference>
<accession>A0A520MZT0</accession>
<evidence type="ECO:0000256" key="2">
    <source>
        <dbReference type="ARBA" id="ARBA00022692"/>
    </source>
</evidence>
<comment type="caution">
    <text evidence="8">The sequence shown here is derived from an EMBL/GenBank/DDBJ whole genome shotgun (WGS) entry which is preliminary data.</text>
</comment>
<keyword evidence="4 7" id="KW-0472">Membrane</keyword>
<evidence type="ECO:0000256" key="6">
    <source>
        <dbReference type="ARBA" id="ARBA00023316"/>
    </source>
</evidence>
<dbReference type="PANTHER" id="PTHR30518:SF2">
    <property type="entry name" value="ENDOLYTIC MUREIN TRANSGLYCOSYLASE"/>
    <property type="match status" value="1"/>
</dbReference>
<dbReference type="HAMAP" id="MF_02065">
    <property type="entry name" value="MltG"/>
    <property type="match status" value="1"/>
</dbReference>
<dbReference type="Proteomes" id="UP000319384">
    <property type="component" value="Unassembled WGS sequence"/>
</dbReference>
<dbReference type="EC" id="4.2.2.29" evidence="7"/>
<dbReference type="Gene3D" id="3.30.160.60">
    <property type="entry name" value="Classic Zinc Finger"/>
    <property type="match status" value="1"/>
</dbReference>
<evidence type="ECO:0000256" key="4">
    <source>
        <dbReference type="ARBA" id="ARBA00023136"/>
    </source>
</evidence>
<name>A0A520MZT0_9GAMM</name>
<proteinExistence type="inferred from homology"/>
<sequence>MRLIKILLTVVILGISIIGPYKAYLNYSPVNDLIIDVEPGQTINSAISEFEDLDLIKKVYLKIYLNLNDINFIQSGEYKIDGLNIRDIISMMVKGDTLTHKIQIKEGSTIYDIQNLLENSFLINDCKHLECIDSKYSFVEGTLYPDTYFYKKGMKASQIIINSYEKLENYLNKEIDNSSFNNLLTKDEILILASIIEKEAGNDLEKIQIAGVFLKRLSINMRLQADPTIIYGLLPNFDGNIKKSDILDKNNKYNTYMINGLPPSPISTSSLSSISAAAQALPGEYLFFVADSPSSHYFSKTYDEHLNKINELGLNK</sequence>
<comment type="catalytic activity">
    <reaction evidence="7">
        <text>a peptidoglycan chain = a peptidoglycan chain with N-acetyl-1,6-anhydromuramyl-[peptide] at the reducing end + a peptidoglycan chain with N-acetylglucosamine at the non-reducing end.</text>
        <dbReference type="EC" id="4.2.2.29"/>
    </reaction>
</comment>
<dbReference type="InterPro" id="IPR003770">
    <property type="entry name" value="MLTG-like"/>
</dbReference>
<protein>
    <recommendedName>
        <fullName evidence="7">Endolytic murein transglycosylase</fullName>
        <ecNumber evidence="7">4.2.2.29</ecNumber>
    </recommendedName>
    <alternativeName>
        <fullName evidence="7">Peptidoglycan lytic transglycosylase</fullName>
    </alternativeName>
    <alternativeName>
        <fullName evidence="7">Peptidoglycan polymerization terminase</fullName>
    </alternativeName>
</protein>
<feature type="site" description="Important for catalytic activity" evidence="7">
    <location>
        <position position="199"/>
    </location>
</feature>
<evidence type="ECO:0000256" key="3">
    <source>
        <dbReference type="ARBA" id="ARBA00022989"/>
    </source>
</evidence>
<evidence type="ECO:0000256" key="7">
    <source>
        <dbReference type="HAMAP-Rule" id="MF_02065"/>
    </source>
</evidence>
<evidence type="ECO:0000256" key="1">
    <source>
        <dbReference type="ARBA" id="ARBA00022475"/>
    </source>
</evidence>
<keyword evidence="5 7" id="KW-0456">Lyase</keyword>
<keyword evidence="1 7" id="KW-1003">Cell membrane</keyword>
<dbReference type="PANTHER" id="PTHR30518">
    <property type="entry name" value="ENDOLYTIC MUREIN TRANSGLYCOSYLASE"/>
    <property type="match status" value="1"/>
</dbReference>
<comment type="function">
    <text evidence="7">Functions as a peptidoglycan terminase that cleaves nascent peptidoglycan strands endolytically to terminate their elongation.</text>
</comment>
<evidence type="ECO:0000313" key="9">
    <source>
        <dbReference type="Proteomes" id="UP000319384"/>
    </source>
</evidence>
<keyword evidence="3 7" id="KW-1133">Transmembrane helix</keyword>